<evidence type="ECO:0000313" key="3">
    <source>
        <dbReference type="Proteomes" id="UP000838160"/>
    </source>
</evidence>
<accession>A0ABM8ZIQ9</accession>
<dbReference type="Proteomes" id="UP000838160">
    <property type="component" value="Unassembled WGS sequence"/>
</dbReference>
<dbReference type="RefSeq" id="WP_237484951.1">
    <property type="nucleotide sequence ID" value="NZ_CAKLCM010000002.1"/>
</dbReference>
<comment type="caution">
    <text evidence="2">The sequence shown here is derived from an EMBL/GenBank/DDBJ whole genome shotgun (WGS) entry which is preliminary data.</text>
</comment>
<reference evidence="2" key="1">
    <citation type="submission" date="2021-12" db="EMBL/GenBank/DDBJ databases">
        <authorList>
            <person name="Rodrigo-Torres L."/>
            <person name="Arahal R. D."/>
            <person name="Lucena T."/>
        </authorList>
    </citation>
    <scope>NUCLEOTIDE SEQUENCE</scope>
    <source>
        <strain evidence="2">CECT 8226</strain>
    </source>
</reference>
<proteinExistence type="predicted"/>
<evidence type="ECO:0008006" key="4">
    <source>
        <dbReference type="Google" id="ProtNLM"/>
    </source>
</evidence>
<keyword evidence="1" id="KW-0175">Coiled coil</keyword>
<evidence type="ECO:0000256" key="1">
    <source>
        <dbReference type="SAM" id="Coils"/>
    </source>
</evidence>
<name>A0ABM8ZIQ9_9VIBR</name>
<organism evidence="2 3">
    <name type="scientific">Vibrio hippocampi</name>
    <dbReference type="NCBI Taxonomy" id="654686"/>
    <lineage>
        <taxon>Bacteria</taxon>
        <taxon>Pseudomonadati</taxon>
        <taxon>Pseudomonadota</taxon>
        <taxon>Gammaproteobacteria</taxon>
        <taxon>Vibrionales</taxon>
        <taxon>Vibrionaceae</taxon>
        <taxon>Vibrio</taxon>
    </lineage>
</organism>
<feature type="coiled-coil region" evidence="1">
    <location>
        <begin position="61"/>
        <end position="95"/>
    </location>
</feature>
<gene>
    <name evidence="2" type="ORF">VHP8226_02071</name>
</gene>
<keyword evidence="3" id="KW-1185">Reference proteome</keyword>
<protein>
    <recommendedName>
        <fullName evidence="4">KfrA N-terminal DNA-binding domain-containing protein</fullName>
    </recommendedName>
</protein>
<evidence type="ECO:0000313" key="2">
    <source>
        <dbReference type="EMBL" id="CAH0526699.1"/>
    </source>
</evidence>
<dbReference type="EMBL" id="CAKLCM010000002">
    <property type="protein sequence ID" value="CAH0526699.1"/>
    <property type="molecule type" value="Genomic_DNA"/>
</dbReference>
<sequence>MLTKDVSTEIETVLNALHSEGKEPTVALVKARLTSKVPMPAIISVIKSWKSTKRVPKVEIAEQDTQQDNKLEQRVAELESQVRQLLERITLLEQKNG</sequence>